<accession>A0A511T3M3</accession>
<feature type="transmembrane region" description="Helical" evidence="1">
    <location>
        <begin position="372"/>
        <end position="392"/>
    </location>
</feature>
<dbReference type="AlphaFoldDB" id="A0A511T3M3"/>
<dbReference type="Gene3D" id="3.30.1490.300">
    <property type="match status" value="1"/>
</dbReference>
<reference evidence="2 5" key="2">
    <citation type="submission" date="2019-07" db="EMBL/GenBank/DDBJ databases">
        <title>Whole genome shotgun sequence of Myxococcus fulvus NBRC 100333.</title>
        <authorList>
            <person name="Hosoyama A."/>
            <person name="Uohara A."/>
            <person name="Ohji S."/>
            <person name="Ichikawa N."/>
        </authorList>
    </citation>
    <scope>NUCLEOTIDE SEQUENCE [LARGE SCALE GENOMIC DNA]</scope>
    <source>
        <strain evidence="2 5">NBRC 100333</strain>
    </source>
</reference>
<dbReference type="OrthoDB" id="1926201at2"/>
<dbReference type="STRING" id="1334629.MFUL124B02_15815"/>
<dbReference type="EMBL" id="FOIB01000008">
    <property type="protein sequence ID" value="SEU29509.1"/>
    <property type="molecule type" value="Genomic_DNA"/>
</dbReference>
<name>A0A511T3M3_MYXFU</name>
<protein>
    <submittedName>
        <fullName evidence="3">Type II secretion system protein L (GspL)</fullName>
    </submittedName>
</protein>
<evidence type="ECO:0000313" key="3">
    <source>
        <dbReference type="EMBL" id="SEU29509.1"/>
    </source>
</evidence>
<comment type="caution">
    <text evidence="2">The sequence shown here is derived from an EMBL/GenBank/DDBJ whole genome shotgun (WGS) entry which is preliminary data.</text>
</comment>
<dbReference type="CDD" id="cd24049">
    <property type="entry name" value="ASKHA_NBD_PilM"/>
    <property type="match status" value="1"/>
</dbReference>
<dbReference type="PANTHER" id="PTHR32432">
    <property type="entry name" value="CELL DIVISION PROTEIN FTSA-RELATED"/>
    <property type="match status" value="1"/>
</dbReference>
<evidence type="ECO:0000313" key="5">
    <source>
        <dbReference type="Proteomes" id="UP000321514"/>
    </source>
</evidence>
<dbReference type="Pfam" id="PF05137">
    <property type="entry name" value="PilN"/>
    <property type="match status" value="1"/>
</dbReference>
<dbReference type="Proteomes" id="UP000183760">
    <property type="component" value="Unassembled WGS sequence"/>
</dbReference>
<dbReference type="PANTHER" id="PTHR32432:SF3">
    <property type="entry name" value="ETHANOLAMINE UTILIZATION PROTEIN EUTJ"/>
    <property type="match status" value="1"/>
</dbReference>
<dbReference type="InterPro" id="IPR050696">
    <property type="entry name" value="FtsA/MreB"/>
</dbReference>
<dbReference type="InterPro" id="IPR043129">
    <property type="entry name" value="ATPase_NBD"/>
</dbReference>
<keyword evidence="1" id="KW-0472">Membrane</keyword>
<keyword evidence="1" id="KW-1133">Transmembrane helix</keyword>
<dbReference type="Proteomes" id="UP000321514">
    <property type="component" value="Unassembled WGS sequence"/>
</dbReference>
<evidence type="ECO:0000313" key="2">
    <source>
        <dbReference type="EMBL" id="GEN08766.1"/>
    </source>
</evidence>
<reference evidence="3 4" key="1">
    <citation type="submission" date="2016-10" db="EMBL/GenBank/DDBJ databases">
        <authorList>
            <person name="Varghese N."/>
            <person name="Submissions S."/>
        </authorList>
    </citation>
    <scope>NUCLEOTIDE SEQUENCE [LARGE SCALE GENOMIC DNA]</scope>
    <source>
        <strain evidence="3 4">DSM 16525</strain>
    </source>
</reference>
<dbReference type="RefSeq" id="WP_074957254.1">
    <property type="nucleotide sequence ID" value="NZ_BJXR01000030.1"/>
</dbReference>
<proteinExistence type="predicted"/>
<organism evidence="2 5">
    <name type="scientific">Myxococcus fulvus</name>
    <dbReference type="NCBI Taxonomy" id="33"/>
    <lineage>
        <taxon>Bacteria</taxon>
        <taxon>Pseudomonadati</taxon>
        <taxon>Myxococcota</taxon>
        <taxon>Myxococcia</taxon>
        <taxon>Myxococcales</taxon>
        <taxon>Cystobacterineae</taxon>
        <taxon>Myxococcaceae</taxon>
        <taxon>Myxococcus</taxon>
    </lineage>
</organism>
<dbReference type="Pfam" id="PF11104">
    <property type="entry name" value="PilM_2"/>
    <property type="match status" value="1"/>
</dbReference>
<sequence>MARILGLDLGSHAVKGVVLEARTKGHATRSYVEVRRAQEGERADTLRAAVTELLGKLPPGHADQVVVSLPGPALITHTLTLPFSDSKRIDATLPFEIGSQLPFDISEVVYDYQVVGQKDLEGKEKASDLLVGVVRTEELKALLEVLAELKLDPRVVTHPGLAYQNLLQQAAGLFEGANEGGAVAIVDMGHERTSVAIGTPGTGVRFARTFAGGGKDLSKALATEFQTSLAEAHHWKEQHGALASAAKGPDAERAAAAFTRGLQPVLRELRPTLKSFTARTRQQVGALVLCGGTARMPGLAEQLSRDLNLPVRVLALPADTSEAIAADEQPTAAQAYALALRGNATGARAPRFNYRRGALAFKGDFDYVKDKLGLLASFAATLLLLLIAFGVVRNSVLSRREAQVDAALCETTQRILGRCEKDYNRALNMLKGVESPAAALPRMSAVNLLAEVTEHVPKDIPVKFDRIQIDTERVILQGETDSSKQVDTLSNALRNHACFKEVKQGKVERTRDGQKVTFRLDVQVQCPGTEGGES</sequence>
<keyword evidence="4" id="KW-1185">Reference proteome</keyword>
<evidence type="ECO:0000313" key="4">
    <source>
        <dbReference type="Proteomes" id="UP000183760"/>
    </source>
</evidence>
<dbReference type="EMBL" id="BJXR01000030">
    <property type="protein sequence ID" value="GEN08766.1"/>
    <property type="molecule type" value="Genomic_DNA"/>
</dbReference>
<dbReference type="SUPFAM" id="SSF53067">
    <property type="entry name" value="Actin-like ATPase domain"/>
    <property type="match status" value="2"/>
</dbReference>
<dbReference type="Gene3D" id="3.30.420.40">
    <property type="match status" value="2"/>
</dbReference>
<keyword evidence="1" id="KW-0812">Transmembrane</keyword>
<gene>
    <name evidence="2" type="ORF">MFU01_38030</name>
    <name evidence="3" type="ORF">SAMN05443572_108193</name>
</gene>
<dbReference type="InterPro" id="IPR005883">
    <property type="entry name" value="PilM"/>
</dbReference>
<evidence type="ECO:0000256" key="1">
    <source>
        <dbReference type="SAM" id="Phobius"/>
    </source>
</evidence>
<dbReference type="InterPro" id="IPR007813">
    <property type="entry name" value="PilN"/>
</dbReference>